<evidence type="ECO:0000256" key="1">
    <source>
        <dbReference type="SAM" id="SignalP"/>
    </source>
</evidence>
<dbReference type="Proteomes" id="UP001207742">
    <property type="component" value="Unassembled WGS sequence"/>
</dbReference>
<keyword evidence="3" id="KW-1185">Reference proteome</keyword>
<protein>
    <submittedName>
        <fullName evidence="2">DUF4252 domain-containing protein</fullName>
    </submittedName>
</protein>
<comment type="caution">
    <text evidence="2">The sequence shown here is derived from an EMBL/GenBank/DDBJ whole genome shotgun (WGS) entry which is preliminary data.</text>
</comment>
<name>A0ABT3IL51_9BACT</name>
<feature type="chain" id="PRO_5046075053" evidence="1">
    <location>
        <begin position="21"/>
        <end position="171"/>
    </location>
</feature>
<accession>A0ABT3IL51</accession>
<gene>
    <name evidence="2" type="ORF">OL497_12355</name>
</gene>
<dbReference type="InterPro" id="IPR025348">
    <property type="entry name" value="DUF4252"/>
</dbReference>
<sequence>MRTFIIAACCFTLSVTAVSAQEKSIREFRRQYCKAAATESITIGGLALSFARWGMSFDDGKDRDAAAVKHLLNNVRKVKIQTITNGNGRTISGEAIAELRKNLEEREHFEPLMEVRDKGSLIHILNKGKEDELGNLVMLVQDTDDFMIVSLHTSLKIADINSLIRQFAKNN</sequence>
<evidence type="ECO:0000313" key="2">
    <source>
        <dbReference type="EMBL" id="MCW3484694.1"/>
    </source>
</evidence>
<keyword evidence="1" id="KW-0732">Signal</keyword>
<evidence type="ECO:0000313" key="3">
    <source>
        <dbReference type="Proteomes" id="UP001207742"/>
    </source>
</evidence>
<dbReference type="EMBL" id="JAPDNS010000001">
    <property type="protein sequence ID" value="MCW3484694.1"/>
    <property type="molecule type" value="Genomic_DNA"/>
</dbReference>
<reference evidence="2 3" key="1">
    <citation type="submission" date="2022-10" db="EMBL/GenBank/DDBJ databases">
        <title>Chitinophaga nivalis PC15 sp. nov., isolated from Pyeongchang county, South Korea.</title>
        <authorList>
            <person name="Trinh H.N."/>
        </authorList>
    </citation>
    <scope>NUCLEOTIDE SEQUENCE [LARGE SCALE GENOMIC DNA]</scope>
    <source>
        <strain evidence="2 3">PC14</strain>
    </source>
</reference>
<organism evidence="2 3">
    <name type="scientific">Chitinophaga nivalis</name>
    <dbReference type="NCBI Taxonomy" id="2991709"/>
    <lineage>
        <taxon>Bacteria</taxon>
        <taxon>Pseudomonadati</taxon>
        <taxon>Bacteroidota</taxon>
        <taxon>Chitinophagia</taxon>
        <taxon>Chitinophagales</taxon>
        <taxon>Chitinophagaceae</taxon>
        <taxon>Chitinophaga</taxon>
    </lineage>
</organism>
<dbReference type="Pfam" id="PF14060">
    <property type="entry name" value="DUF4252"/>
    <property type="match status" value="1"/>
</dbReference>
<dbReference type="RefSeq" id="WP_264730516.1">
    <property type="nucleotide sequence ID" value="NZ_JAPDNR010000001.1"/>
</dbReference>
<proteinExistence type="predicted"/>
<feature type="signal peptide" evidence="1">
    <location>
        <begin position="1"/>
        <end position="20"/>
    </location>
</feature>